<feature type="compositionally biased region" description="Low complexity" evidence="1">
    <location>
        <begin position="83"/>
        <end position="105"/>
    </location>
</feature>
<proteinExistence type="predicted"/>
<dbReference type="AlphaFoldDB" id="A0A4C1XYD4"/>
<evidence type="ECO:0000313" key="3">
    <source>
        <dbReference type="Proteomes" id="UP000299102"/>
    </source>
</evidence>
<dbReference type="Proteomes" id="UP000299102">
    <property type="component" value="Unassembled WGS sequence"/>
</dbReference>
<reference evidence="2 3" key="1">
    <citation type="journal article" date="2019" name="Commun. Biol.">
        <title>The bagworm genome reveals a unique fibroin gene that provides high tensile strength.</title>
        <authorList>
            <person name="Kono N."/>
            <person name="Nakamura H."/>
            <person name="Ohtoshi R."/>
            <person name="Tomita M."/>
            <person name="Numata K."/>
            <person name="Arakawa K."/>
        </authorList>
    </citation>
    <scope>NUCLEOTIDE SEQUENCE [LARGE SCALE GENOMIC DNA]</scope>
</reference>
<dbReference type="EMBL" id="BGZK01001018">
    <property type="protein sequence ID" value="GBP68616.1"/>
    <property type="molecule type" value="Genomic_DNA"/>
</dbReference>
<keyword evidence="3" id="KW-1185">Reference proteome</keyword>
<sequence>MIYALEYLVVGFKVPVAPPARSLSGFKRGFSEGRSAEAPRFSVPIMSELIQHRLPIEKHEKVARYALAGGGGACANASPPPDASQSRAPPAPARQAPAPSTGNYG</sequence>
<organism evidence="2 3">
    <name type="scientific">Eumeta variegata</name>
    <name type="common">Bagworm moth</name>
    <name type="synonym">Eumeta japonica</name>
    <dbReference type="NCBI Taxonomy" id="151549"/>
    <lineage>
        <taxon>Eukaryota</taxon>
        <taxon>Metazoa</taxon>
        <taxon>Ecdysozoa</taxon>
        <taxon>Arthropoda</taxon>
        <taxon>Hexapoda</taxon>
        <taxon>Insecta</taxon>
        <taxon>Pterygota</taxon>
        <taxon>Neoptera</taxon>
        <taxon>Endopterygota</taxon>
        <taxon>Lepidoptera</taxon>
        <taxon>Glossata</taxon>
        <taxon>Ditrysia</taxon>
        <taxon>Tineoidea</taxon>
        <taxon>Psychidae</taxon>
        <taxon>Oiketicinae</taxon>
        <taxon>Eumeta</taxon>
    </lineage>
</organism>
<protein>
    <submittedName>
        <fullName evidence="2">Uncharacterized protein</fullName>
    </submittedName>
</protein>
<feature type="region of interest" description="Disordered" evidence="1">
    <location>
        <begin position="73"/>
        <end position="105"/>
    </location>
</feature>
<evidence type="ECO:0000256" key="1">
    <source>
        <dbReference type="SAM" id="MobiDB-lite"/>
    </source>
</evidence>
<accession>A0A4C1XYD4</accession>
<comment type="caution">
    <text evidence="2">The sequence shown here is derived from an EMBL/GenBank/DDBJ whole genome shotgun (WGS) entry which is preliminary data.</text>
</comment>
<gene>
    <name evidence="2" type="ORF">EVAR_43947_1</name>
</gene>
<name>A0A4C1XYD4_EUMVA</name>
<evidence type="ECO:0000313" key="2">
    <source>
        <dbReference type="EMBL" id="GBP68616.1"/>
    </source>
</evidence>